<name>A0AAE0I3C1_9PEZI</name>
<evidence type="ECO:0000313" key="3">
    <source>
        <dbReference type="Proteomes" id="UP001286456"/>
    </source>
</evidence>
<dbReference type="AlphaFoldDB" id="A0AAE0I3C1"/>
<evidence type="ECO:0000256" key="1">
    <source>
        <dbReference type="SAM" id="MobiDB-lite"/>
    </source>
</evidence>
<keyword evidence="3" id="KW-1185">Reference proteome</keyword>
<gene>
    <name evidence="2" type="ORF">B0T19DRAFT_296335</name>
</gene>
<accession>A0AAE0I3C1</accession>
<feature type="region of interest" description="Disordered" evidence="1">
    <location>
        <begin position="1"/>
        <end position="71"/>
    </location>
</feature>
<feature type="compositionally biased region" description="Basic and acidic residues" evidence="1">
    <location>
        <begin position="30"/>
        <end position="49"/>
    </location>
</feature>
<dbReference type="EMBL" id="JAUEPO010000007">
    <property type="protein sequence ID" value="KAK3317685.1"/>
    <property type="molecule type" value="Genomic_DNA"/>
</dbReference>
<protein>
    <submittedName>
        <fullName evidence="2">Uncharacterized protein</fullName>
    </submittedName>
</protein>
<evidence type="ECO:0000313" key="2">
    <source>
        <dbReference type="EMBL" id="KAK3317685.1"/>
    </source>
</evidence>
<proteinExistence type="predicted"/>
<sequence>MGIKCCARNQPRTTEGFEGKQASRASLVSSRRDSAARGKSFEDPLRKGGDPSVTGIEGKNAWAGPGPLRGTARNSVTAAPLLQLSTPTKRKHWAAPTNRCTDRAPGRVVFPSSLFPFLGFHQTANLQQRAHVELDALTNDHSIPGPLETTKIPCPSCHPISHHLIVVSRHSQCVQLWTTIPASMLPVIESLLKALSCLKYRSRKTNGMRASKDGEILFPHHLHSCWSQLPTPKPREPGLTVCCSVAVAGFWGSGAPRLASRKSSSVLCDSGATLVHEICQALRPCASLIRGHTEPRRLKEALSALLFRVASPALPNLGPVTQAASHGGRTTNKPAPIPSSRSHVCLYFMPQCQPSPDPPCASMIAMRGPSQCVTRTRWRAG</sequence>
<reference evidence="2" key="1">
    <citation type="journal article" date="2023" name="Mol. Phylogenet. Evol.">
        <title>Genome-scale phylogeny and comparative genomics of the fungal order Sordariales.</title>
        <authorList>
            <person name="Hensen N."/>
            <person name="Bonometti L."/>
            <person name="Westerberg I."/>
            <person name="Brannstrom I.O."/>
            <person name="Guillou S."/>
            <person name="Cros-Aarteil S."/>
            <person name="Calhoun S."/>
            <person name="Haridas S."/>
            <person name="Kuo A."/>
            <person name="Mondo S."/>
            <person name="Pangilinan J."/>
            <person name="Riley R."/>
            <person name="LaButti K."/>
            <person name="Andreopoulos B."/>
            <person name="Lipzen A."/>
            <person name="Chen C."/>
            <person name="Yan M."/>
            <person name="Daum C."/>
            <person name="Ng V."/>
            <person name="Clum A."/>
            <person name="Steindorff A."/>
            <person name="Ohm R.A."/>
            <person name="Martin F."/>
            <person name="Silar P."/>
            <person name="Natvig D.O."/>
            <person name="Lalanne C."/>
            <person name="Gautier V."/>
            <person name="Ament-Velasquez S.L."/>
            <person name="Kruys A."/>
            <person name="Hutchinson M.I."/>
            <person name="Powell A.J."/>
            <person name="Barry K."/>
            <person name="Miller A.N."/>
            <person name="Grigoriev I.V."/>
            <person name="Debuchy R."/>
            <person name="Gladieux P."/>
            <person name="Hiltunen Thoren M."/>
            <person name="Johannesson H."/>
        </authorList>
    </citation>
    <scope>NUCLEOTIDE SEQUENCE</scope>
    <source>
        <strain evidence="2">SMH4131-1</strain>
    </source>
</reference>
<organism evidence="2 3">
    <name type="scientific">Cercophora scortea</name>
    <dbReference type="NCBI Taxonomy" id="314031"/>
    <lineage>
        <taxon>Eukaryota</taxon>
        <taxon>Fungi</taxon>
        <taxon>Dikarya</taxon>
        <taxon>Ascomycota</taxon>
        <taxon>Pezizomycotina</taxon>
        <taxon>Sordariomycetes</taxon>
        <taxon>Sordariomycetidae</taxon>
        <taxon>Sordariales</taxon>
        <taxon>Lasiosphaeriaceae</taxon>
        <taxon>Cercophora</taxon>
    </lineage>
</organism>
<comment type="caution">
    <text evidence="2">The sequence shown here is derived from an EMBL/GenBank/DDBJ whole genome shotgun (WGS) entry which is preliminary data.</text>
</comment>
<reference evidence="2" key="2">
    <citation type="submission" date="2023-06" db="EMBL/GenBank/DDBJ databases">
        <authorList>
            <consortium name="Lawrence Berkeley National Laboratory"/>
            <person name="Haridas S."/>
            <person name="Hensen N."/>
            <person name="Bonometti L."/>
            <person name="Westerberg I."/>
            <person name="Brannstrom I.O."/>
            <person name="Guillou S."/>
            <person name="Cros-Aarteil S."/>
            <person name="Calhoun S."/>
            <person name="Kuo A."/>
            <person name="Mondo S."/>
            <person name="Pangilinan J."/>
            <person name="Riley R."/>
            <person name="Labutti K."/>
            <person name="Andreopoulos B."/>
            <person name="Lipzen A."/>
            <person name="Chen C."/>
            <person name="Yanf M."/>
            <person name="Daum C."/>
            <person name="Ng V."/>
            <person name="Clum A."/>
            <person name="Steindorff A."/>
            <person name="Ohm R."/>
            <person name="Martin F."/>
            <person name="Silar P."/>
            <person name="Natvig D."/>
            <person name="Lalanne C."/>
            <person name="Gautier V."/>
            <person name="Ament-Velasquez S.L."/>
            <person name="Kruys A."/>
            <person name="Hutchinson M.I."/>
            <person name="Powell A.J."/>
            <person name="Barry K."/>
            <person name="Miller A.N."/>
            <person name="Grigoriev I.V."/>
            <person name="Debuchy R."/>
            <person name="Gladieux P."/>
            <person name="Thoren M.H."/>
            <person name="Johannesson H."/>
        </authorList>
    </citation>
    <scope>NUCLEOTIDE SEQUENCE</scope>
    <source>
        <strain evidence="2">SMH4131-1</strain>
    </source>
</reference>
<dbReference type="Proteomes" id="UP001286456">
    <property type="component" value="Unassembled WGS sequence"/>
</dbReference>